<dbReference type="EMBL" id="WJNG01000001">
    <property type="protein sequence ID" value="MRH41124.1"/>
    <property type="molecule type" value="Genomic_DNA"/>
</dbReference>
<comment type="caution">
    <text evidence="2">The sequence shown here is derived from an EMBL/GenBank/DDBJ whole genome shotgun (WGS) entry which is preliminary data.</text>
</comment>
<organism evidence="2 3">
    <name type="scientific">Aquibacillus halophilus</name>
    <dbReference type="NCBI Taxonomy" id="930132"/>
    <lineage>
        <taxon>Bacteria</taxon>
        <taxon>Bacillati</taxon>
        <taxon>Bacillota</taxon>
        <taxon>Bacilli</taxon>
        <taxon>Bacillales</taxon>
        <taxon>Bacillaceae</taxon>
        <taxon>Aquibacillus</taxon>
    </lineage>
</organism>
<reference evidence="2" key="1">
    <citation type="submission" date="2019-11" db="EMBL/GenBank/DDBJ databases">
        <authorList>
            <person name="Li J."/>
        </authorList>
    </citation>
    <scope>NUCLEOTIDE SEQUENCE</scope>
    <source>
        <strain evidence="2">B6B</strain>
    </source>
</reference>
<evidence type="ECO:0000313" key="3">
    <source>
        <dbReference type="Proteomes" id="UP000799092"/>
    </source>
</evidence>
<dbReference type="Gene3D" id="3.40.50.300">
    <property type="entry name" value="P-loop containing nucleotide triphosphate hydrolases"/>
    <property type="match status" value="1"/>
</dbReference>
<dbReference type="PANTHER" id="PTHR40453">
    <property type="entry name" value="PROTEIN YOEF"/>
    <property type="match status" value="1"/>
</dbReference>
<name>A0A6A8D693_9BACI</name>
<dbReference type="PIRSF" id="PIRSF036409">
    <property type="entry name" value="EutP_PduV"/>
    <property type="match status" value="1"/>
</dbReference>
<keyword evidence="3" id="KW-1185">Reference proteome</keyword>
<sequence length="148" mass="16734">MERKVMLIGSIGAGKSTLVKHLLNDKTPASKTQSLDYNDWLIDTPGEYAENPMFYRSLMATSFETALVIMVQDSTNDRNIFPPGFSSGFPVPCIGVITKIDHPDAKVVTAQQILQQSLIQGELWFTSCVTNQGINELRERLWRWRNDK</sequence>
<dbReference type="Pfam" id="PF10662">
    <property type="entry name" value="PduV-EutP"/>
    <property type="match status" value="1"/>
</dbReference>
<accession>A0A6A8D693</accession>
<dbReference type="RefSeq" id="WP_153734795.1">
    <property type="nucleotide sequence ID" value="NZ_WJNG01000001.1"/>
</dbReference>
<dbReference type="InterPro" id="IPR027417">
    <property type="entry name" value="P-loop_NTPase"/>
</dbReference>
<dbReference type="GO" id="GO:0006576">
    <property type="term" value="P:biogenic amine metabolic process"/>
    <property type="evidence" value="ECO:0007669"/>
    <property type="project" value="InterPro"/>
</dbReference>
<dbReference type="InterPro" id="IPR012381">
    <property type="entry name" value="EutP_PduV"/>
</dbReference>
<dbReference type="OrthoDB" id="6179at2"/>
<evidence type="ECO:0000256" key="1">
    <source>
        <dbReference type="PIRNR" id="PIRNR036409"/>
    </source>
</evidence>
<dbReference type="GO" id="GO:0005524">
    <property type="term" value="F:ATP binding"/>
    <property type="evidence" value="ECO:0007669"/>
    <property type="project" value="UniProtKB-UniRule"/>
</dbReference>
<dbReference type="PANTHER" id="PTHR40453:SF1">
    <property type="entry name" value="PROTEIN YOEF"/>
    <property type="match status" value="1"/>
</dbReference>
<dbReference type="SUPFAM" id="SSF52540">
    <property type="entry name" value="P-loop containing nucleoside triphosphate hydrolases"/>
    <property type="match status" value="1"/>
</dbReference>
<proteinExistence type="inferred from homology"/>
<comment type="similarity">
    <text evidence="1">Belongs to the EutP/PduV family.</text>
</comment>
<gene>
    <name evidence="2" type="ORF">GH741_00360</name>
</gene>
<keyword evidence="1" id="KW-0547">Nucleotide-binding</keyword>
<dbReference type="AlphaFoldDB" id="A0A6A8D693"/>
<evidence type="ECO:0000313" key="2">
    <source>
        <dbReference type="EMBL" id="MRH41124.1"/>
    </source>
</evidence>
<dbReference type="CDD" id="cd00882">
    <property type="entry name" value="Ras_like_GTPase"/>
    <property type="match status" value="1"/>
</dbReference>
<protein>
    <submittedName>
        <fullName evidence="2">Ethanolamine utilization protein EutP</fullName>
    </submittedName>
</protein>
<dbReference type="Proteomes" id="UP000799092">
    <property type="component" value="Unassembled WGS sequence"/>
</dbReference>